<dbReference type="PANTHER" id="PTHR40274">
    <property type="entry name" value="VIRGINIAMYCIN B LYASE"/>
    <property type="match status" value="1"/>
</dbReference>
<dbReference type="Gene3D" id="2.130.10.10">
    <property type="entry name" value="YVTN repeat-like/Quinoprotein amine dehydrogenase"/>
    <property type="match status" value="1"/>
</dbReference>
<evidence type="ECO:0008006" key="4">
    <source>
        <dbReference type="Google" id="ProtNLM"/>
    </source>
</evidence>
<dbReference type="SUPFAM" id="SSF49503">
    <property type="entry name" value="Cupredoxins"/>
    <property type="match status" value="1"/>
</dbReference>
<gene>
    <name evidence="2" type="ORF">GCM10009107_22540</name>
</gene>
<evidence type="ECO:0000313" key="3">
    <source>
        <dbReference type="Proteomes" id="UP001500279"/>
    </source>
</evidence>
<proteinExistence type="predicted"/>
<keyword evidence="3" id="KW-1185">Reference proteome</keyword>
<dbReference type="Gene3D" id="2.60.40.420">
    <property type="entry name" value="Cupredoxins - blue copper proteins"/>
    <property type="match status" value="1"/>
</dbReference>
<comment type="subcellular location">
    <subcellularLocation>
        <location evidence="1">Periplasm</location>
    </subcellularLocation>
</comment>
<dbReference type="InterPro" id="IPR051344">
    <property type="entry name" value="Vgb"/>
</dbReference>
<accession>A0ABP3V7F7</accession>
<dbReference type="Proteomes" id="UP001500279">
    <property type="component" value="Unassembled WGS sequence"/>
</dbReference>
<dbReference type="Pfam" id="PF24684">
    <property type="entry name" value="Vgb_lyase"/>
    <property type="match status" value="1"/>
</dbReference>
<comment type="caution">
    <text evidence="2">The sequence shown here is derived from an EMBL/GenBank/DDBJ whole genome shotgun (WGS) entry which is preliminary data.</text>
</comment>
<dbReference type="PANTHER" id="PTHR40274:SF3">
    <property type="entry name" value="VIRGINIAMYCIN B LYASE"/>
    <property type="match status" value="1"/>
</dbReference>
<dbReference type="InterPro" id="IPR015943">
    <property type="entry name" value="WD40/YVTN_repeat-like_dom_sf"/>
</dbReference>
<organism evidence="2 3">
    <name type="scientific">Ideonella azotifigens</name>
    <dbReference type="NCBI Taxonomy" id="513160"/>
    <lineage>
        <taxon>Bacteria</taxon>
        <taxon>Pseudomonadati</taxon>
        <taxon>Pseudomonadota</taxon>
        <taxon>Betaproteobacteria</taxon>
        <taxon>Burkholderiales</taxon>
        <taxon>Sphaerotilaceae</taxon>
        <taxon>Ideonella</taxon>
    </lineage>
</organism>
<evidence type="ECO:0000313" key="2">
    <source>
        <dbReference type="EMBL" id="GAA0750609.1"/>
    </source>
</evidence>
<dbReference type="RefSeq" id="WP_141290667.1">
    <property type="nucleotide sequence ID" value="NZ_BAAAEW010000011.1"/>
</dbReference>
<dbReference type="InterPro" id="IPR008972">
    <property type="entry name" value="Cupredoxin"/>
</dbReference>
<reference evidence="3" key="1">
    <citation type="journal article" date="2019" name="Int. J. Syst. Evol. Microbiol.">
        <title>The Global Catalogue of Microorganisms (GCM) 10K type strain sequencing project: providing services to taxonomists for standard genome sequencing and annotation.</title>
        <authorList>
            <consortium name="The Broad Institute Genomics Platform"/>
            <consortium name="The Broad Institute Genome Sequencing Center for Infectious Disease"/>
            <person name="Wu L."/>
            <person name="Ma J."/>
        </authorList>
    </citation>
    <scope>NUCLEOTIDE SEQUENCE [LARGE SCALE GENOMIC DNA]</scope>
    <source>
        <strain evidence="3">JCM 15503</strain>
    </source>
</reference>
<dbReference type="SUPFAM" id="SSF101898">
    <property type="entry name" value="NHL repeat"/>
    <property type="match status" value="1"/>
</dbReference>
<name>A0ABP3V7F7_9BURK</name>
<sequence length="627" mass="67541">MPEQHLPRANLAQRLSHTLGEHLMRHCTQHWAPWVVTVCSCAVPAMAAEMPKSVTVQGHFQELALDNPGSGPAIVSVDDEDRVWVALARAGKLAMYSGGKVRTFELGANSRPVGVIAGTKQNGYPGSVWIAASYDNKIIRYDWQTGQRREYAIPGTESWPFNIALDAKGHVWFTQRAAGAIGKLDPVSGEFTQLPLPRPGSGPAGLGIDAKSGKVWFTESYKDTLASIDPATGQVTEIAMGQASTGLVSGPAGLVVDGEGGVWFAKLEGQLGYLPPGASQVQLMATPANAARPAGVTLDAQGNPWLVALDGNSLLSYQRRDKQFVVYPLPVGEQDAQPSSPPFARSSRPFGLAFDSSGNLWFSQQYTGQLGVLDLARPELKLMSPGPEVKAADPYVTVQALDSLAGEVTVRYEMDGAAVALRNGRLDLTHATPGEHELKVVATDAAGLSNSQSRRFRYLPAPESLPTLIGALRFKSPEPKALRDALLMTANDSGKAQRVDDLRGMLATHREQLAADEYASISATLEWMAGGRGSEQVVTILDREPFFEPRQVELKPGGSVAWMYQGEKQGHEISHELHQIEVASLQVKSPLMRAGDRFVQRFDTPGSYTVLDSRKPGAALQVTVLQP</sequence>
<dbReference type="EMBL" id="BAAAEW010000011">
    <property type="protein sequence ID" value="GAA0750609.1"/>
    <property type="molecule type" value="Genomic_DNA"/>
</dbReference>
<evidence type="ECO:0000256" key="1">
    <source>
        <dbReference type="ARBA" id="ARBA00004418"/>
    </source>
</evidence>
<protein>
    <recommendedName>
        <fullName evidence="4">SMP-30/Gluconolactonase/LRE-like region domain-containing protein</fullName>
    </recommendedName>
</protein>